<accession>A0A832AU56</accession>
<keyword evidence="1" id="KW-0456">Lyase</keyword>
<dbReference type="EMBL" id="DTAU01000126">
    <property type="protein sequence ID" value="HFQ79326.1"/>
    <property type="molecule type" value="Genomic_DNA"/>
</dbReference>
<protein>
    <submittedName>
        <fullName evidence="3">DUF126 domain-containing protein</fullName>
    </submittedName>
</protein>
<dbReference type="InterPro" id="IPR002840">
    <property type="entry name" value="PMDh-S-like_dom"/>
</dbReference>
<name>A0A832AU56_9CREN</name>
<dbReference type="InterPro" id="IPR012016">
    <property type="entry name" value="PMDh-S-like"/>
</dbReference>
<dbReference type="Pfam" id="PF01989">
    <property type="entry name" value="AcnX_swivel_put"/>
    <property type="match status" value="1"/>
</dbReference>
<dbReference type="SUPFAM" id="SSF52016">
    <property type="entry name" value="LeuD/IlvD-like"/>
    <property type="match status" value="1"/>
</dbReference>
<organism evidence="3">
    <name type="scientific">Ignisphaera aggregans</name>
    <dbReference type="NCBI Taxonomy" id="334771"/>
    <lineage>
        <taxon>Archaea</taxon>
        <taxon>Thermoproteota</taxon>
        <taxon>Thermoprotei</taxon>
        <taxon>Desulfurococcales</taxon>
        <taxon>Desulfurococcaceae</taxon>
        <taxon>Ignisphaera</taxon>
    </lineage>
</organism>
<evidence type="ECO:0000313" key="3">
    <source>
        <dbReference type="EMBL" id="HFQ79326.1"/>
    </source>
</evidence>
<evidence type="ECO:0000256" key="1">
    <source>
        <dbReference type="ARBA" id="ARBA00023239"/>
    </source>
</evidence>
<evidence type="ECO:0000259" key="2">
    <source>
        <dbReference type="Pfam" id="PF01989"/>
    </source>
</evidence>
<dbReference type="GO" id="GO:0016829">
    <property type="term" value="F:lyase activity"/>
    <property type="evidence" value="ECO:0007669"/>
    <property type="project" value="UniProtKB-KW"/>
</dbReference>
<dbReference type="PIRSF" id="PIRSF004966">
    <property type="entry name" value="UCP004966"/>
    <property type="match status" value="1"/>
</dbReference>
<feature type="domain" description="Phosphomevalonate dehydratase small subunit-like" evidence="2">
    <location>
        <begin position="21"/>
        <end position="99"/>
    </location>
</feature>
<sequence length="137" mass="14847">MKLENDIMNTIEGEVVKVSVISFLGDIDREKGTIISKDSGCFGCSIKNKILVVERFRGSTVGTYVLYSLCRKGLAPKAIISIEPDPVVVAGAALCGIPLIYGISENFLSSISTDDKIRIEMDKGANEVCIVVEKDFL</sequence>
<gene>
    <name evidence="3" type="ORF">ENT99_06485</name>
</gene>
<proteinExistence type="predicted"/>
<reference evidence="3" key="1">
    <citation type="journal article" date="2020" name="mSystems">
        <title>Genome- and Community-Level Interaction Insights into Carbon Utilization and Element Cycling Functions of Hydrothermarchaeota in Hydrothermal Sediment.</title>
        <authorList>
            <person name="Zhou Z."/>
            <person name="Liu Y."/>
            <person name="Xu W."/>
            <person name="Pan J."/>
            <person name="Luo Z.H."/>
            <person name="Li M."/>
        </authorList>
    </citation>
    <scope>NUCLEOTIDE SEQUENCE</scope>
    <source>
        <strain evidence="3">SpSt-629</strain>
    </source>
</reference>
<dbReference type="AlphaFoldDB" id="A0A832AU56"/>
<dbReference type="Gene3D" id="3.50.30.10">
    <property type="entry name" value="Phosphohistidine domain"/>
    <property type="match status" value="1"/>
</dbReference>
<comment type="caution">
    <text evidence="3">The sequence shown here is derived from an EMBL/GenBank/DDBJ whole genome shotgun (WGS) entry which is preliminary data.</text>
</comment>